<dbReference type="Proteomes" id="UP000008635">
    <property type="component" value="Chromosome"/>
</dbReference>
<reference evidence="2" key="2">
    <citation type="submission" date="2011-01" db="EMBL/GenBank/DDBJ databases">
        <title>The complete genome of Deinococcus maricopensis DSM 21211.</title>
        <authorList>
            <consortium name="US DOE Joint Genome Institute (JGI-PGF)"/>
            <person name="Lucas S."/>
            <person name="Copeland A."/>
            <person name="Lapidus A."/>
            <person name="Goodwin L."/>
            <person name="Pitluck S."/>
            <person name="Kyrpides N."/>
            <person name="Mavromatis K."/>
            <person name="Pagani I."/>
            <person name="Ivanova N."/>
            <person name="Ovchinnikova G."/>
            <person name="Zeytun A."/>
            <person name="Detter J.C."/>
            <person name="Han C."/>
            <person name="Land M."/>
            <person name="Hauser L."/>
            <person name="Markowitz V."/>
            <person name="Cheng J.-F."/>
            <person name="Hugenholtz P."/>
            <person name="Woyke T."/>
            <person name="Wu D."/>
            <person name="Pukall R."/>
            <person name="Gehrich-Schroeter G."/>
            <person name="Brambilla E."/>
            <person name="Klenk H.-P."/>
            <person name="Eisen J.A."/>
        </authorList>
    </citation>
    <scope>NUCLEOTIDE SEQUENCE [LARGE SCALE GENOMIC DNA]</scope>
    <source>
        <strain evidence="2">DSM 21211 / LMG 22137 / NRRL B-23946 / LB-34</strain>
    </source>
</reference>
<accession>E8U2X7</accession>
<keyword evidence="2" id="KW-1185">Reference proteome</keyword>
<gene>
    <name evidence="1" type="ordered locus">Deima_0051</name>
</gene>
<reference evidence="1 2" key="1">
    <citation type="journal article" date="2011" name="Stand. Genomic Sci.">
        <title>Complete genome sequence of Deinococcus maricopensis type strain (LB-34).</title>
        <authorList>
            <person name="Pukall R."/>
            <person name="Zeytun A."/>
            <person name="Lucas S."/>
            <person name="Lapidus A."/>
            <person name="Hammon N."/>
            <person name="Deshpande S."/>
            <person name="Nolan M."/>
            <person name="Cheng J.F."/>
            <person name="Pitluck S."/>
            <person name="Liolios K."/>
            <person name="Pagani I."/>
            <person name="Mikhailova N."/>
            <person name="Ivanova N."/>
            <person name="Mavromatis K."/>
            <person name="Pati A."/>
            <person name="Tapia R."/>
            <person name="Han C."/>
            <person name="Goodwin L."/>
            <person name="Chen A."/>
            <person name="Palaniappan K."/>
            <person name="Land M."/>
            <person name="Hauser L."/>
            <person name="Chang Y.J."/>
            <person name="Jeffries C.D."/>
            <person name="Brambilla E.M."/>
            <person name="Rohde M."/>
            <person name="Goker M."/>
            <person name="Detter J.C."/>
            <person name="Woyke T."/>
            <person name="Bristow J."/>
            <person name="Eisen J.A."/>
            <person name="Markowitz V."/>
            <person name="Hugenholtz P."/>
            <person name="Kyrpides N.C."/>
            <person name="Klenk H.P."/>
        </authorList>
    </citation>
    <scope>NUCLEOTIDE SEQUENCE [LARGE SCALE GENOMIC DNA]</scope>
    <source>
        <strain evidence="2">DSM 21211 / LMG 22137 / NRRL B-23946 / LB-34</strain>
    </source>
</reference>
<protein>
    <recommendedName>
        <fullName evidence="3">DUF3006 domain-containing protein</fullName>
    </recommendedName>
</protein>
<dbReference type="KEGG" id="dmr:Deima_0051"/>
<dbReference type="EMBL" id="CP002454">
    <property type="protein sequence ID" value="ADV65715.1"/>
    <property type="molecule type" value="Genomic_DNA"/>
</dbReference>
<sequence length="87" mass="9339">MPDDERVIVDALEGEWVRLERGEHAFDVPRAWLPAQVREGDALIARVDGGAVHFEAPAGLAALGVRQAAQARLDALNAEGLEGDIDL</sequence>
<evidence type="ECO:0000313" key="1">
    <source>
        <dbReference type="EMBL" id="ADV65715.1"/>
    </source>
</evidence>
<organism evidence="1 2">
    <name type="scientific">Deinococcus maricopensis (strain DSM 21211 / LMG 22137 / NRRL B-23946 / LB-34)</name>
    <dbReference type="NCBI Taxonomy" id="709986"/>
    <lineage>
        <taxon>Bacteria</taxon>
        <taxon>Thermotogati</taxon>
        <taxon>Deinococcota</taxon>
        <taxon>Deinococci</taxon>
        <taxon>Deinococcales</taxon>
        <taxon>Deinococcaceae</taxon>
        <taxon>Deinococcus</taxon>
    </lineage>
</organism>
<dbReference type="AlphaFoldDB" id="E8U2X7"/>
<dbReference type="RefSeq" id="WP_013555220.1">
    <property type="nucleotide sequence ID" value="NC_014958.1"/>
</dbReference>
<dbReference type="STRING" id="709986.Deima_0051"/>
<dbReference type="HOGENOM" id="CLU_2522053_0_0_0"/>
<name>E8U2X7_DEIML</name>
<proteinExistence type="predicted"/>
<evidence type="ECO:0008006" key="3">
    <source>
        <dbReference type="Google" id="ProtNLM"/>
    </source>
</evidence>
<dbReference type="OrthoDB" id="74244at2"/>
<evidence type="ECO:0000313" key="2">
    <source>
        <dbReference type="Proteomes" id="UP000008635"/>
    </source>
</evidence>